<gene>
    <name evidence="9" type="ORF">ATC03_17985</name>
</gene>
<reference evidence="10" key="2">
    <citation type="submission" date="2016-01" db="EMBL/GenBank/DDBJ databases">
        <title>Complete genome sequence of Agromyces aureus AR33T and comparison with related organisms.</title>
        <authorList>
            <person name="Corretto E."/>
            <person name="Antonielli L."/>
            <person name="Sessitsch A."/>
            <person name="Brader G."/>
        </authorList>
    </citation>
    <scope>NUCLEOTIDE SEQUENCE [LARGE SCALE GENOMIC DNA]</scope>
    <source>
        <strain evidence="10">AR33</strain>
    </source>
</reference>
<dbReference type="Pfam" id="PF01925">
    <property type="entry name" value="TauE"/>
    <property type="match status" value="1"/>
</dbReference>
<dbReference type="Proteomes" id="UP000078437">
    <property type="component" value="Chromosome"/>
</dbReference>
<keyword evidence="4 8" id="KW-1003">Cell membrane</keyword>
<dbReference type="GO" id="GO:0005886">
    <property type="term" value="C:plasma membrane"/>
    <property type="evidence" value="ECO:0007669"/>
    <property type="project" value="UniProtKB-SubCell"/>
</dbReference>
<name>A0A191WJH3_9MICO</name>
<dbReference type="OrthoDB" id="3872971at2"/>
<protein>
    <recommendedName>
        <fullName evidence="8">Probable membrane transporter protein</fullName>
    </recommendedName>
</protein>
<evidence type="ECO:0000256" key="7">
    <source>
        <dbReference type="ARBA" id="ARBA00023136"/>
    </source>
</evidence>
<feature type="transmembrane region" description="Helical" evidence="8">
    <location>
        <begin position="68"/>
        <end position="86"/>
    </location>
</feature>
<accession>A0A191WJH3</accession>
<keyword evidence="7 8" id="KW-0472">Membrane</keyword>
<evidence type="ECO:0000256" key="1">
    <source>
        <dbReference type="ARBA" id="ARBA00004651"/>
    </source>
</evidence>
<dbReference type="STRING" id="453304.ATC03_17985"/>
<evidence type="ECO:0000256" key="3">
    <source>
        <dbReference type="ARBA" id="ARBA00022448"/>
    </source>
</evidence>
<reference evidence="9 10" key="1">
    <citation type="journal article" date="2016" name="Int. J. Syst. Evol. Microbiol.">
        <title>Agromyces aureus sp. nov., isolated from the rhizosphere of Salix caprea L. grown in a heavy-metal-contaminated soil.</title>
        <authorList>
            <person name="Corretto E."/>
            <person name="Antonielli L."/>
            <person name="Sessitsch A."/>
            <person name="Compant S."/>
            <person name="Gorfer M."/>
            <person name="Kuffner M."/>
            <person name="Brader G."/>
        </authorList>
    </citation>
    <scope>NUCLEOTIDE SEQUENCE [LARGE SCALE GENOMIC DNA]</scope>
    <source>
        <strain evidence="9 10">AR33</strain>
    </source>
</reference>
<feature type="transmembrane region" description="Helical" evidence="8">
    <location>
        <begin position="92"/>
        <end position="112"/>
    </location>
</feature>
<keyword evidence="3" id="KW-0813">Transport</keyword>
<feature type="transmembrane region" description="Helical" evidence="8">
    <location>
        <begin position="193"/>
        <end position="212"/>
    </location>
</feature>
<evidence type="ECO:0000256" key="4">
    <source>
        <dbReference type="ARBA" id="ARBA00022475"/>
    </source>
</evidence>
<evidence type="ECO:0000313" key="10">
    <source>
        <dbReference type="Proteomes" id="UP000078437"/>
    </source>
</evidence>
<dbReference type="PANTHER" id="PTHR30269">
    <property type="entry name" value="TRANSMEMBRANE PROTEIN YFCA"/>
    <property type="match status" value="1"/>
</dbReference>
<dbReference type="InterPro" id="IPR052017">
    <property type="entry name" value="TSUP"/>
</dbReference>
<feature type="transmembrane region" description="Helical" evidence="8">
    <location>
        <begin position="224"/>
        <end position="246"/>
    </location>
</feature>
<evidence type="ECO:0000256" key="5">
    <source>
        <dbReference type="ARBA" id="ARBA00022692"/>
    </source>
</evidence>
<dbReference type="EMBL" id="CP013979">
    <property type="protein sequence ID" value="ANJ28313.1"/>
    <property type="molecule type" value="Genomic_DNA"/>
</dbReference>
<dbReference type="AlphaFoldDB" id="A0A191WJH3"/>
<keyword evidence="6 8" id="KW-1133">Transmembrane helix</keyword>
<dbReference type="RefSeq" id="WP_067880176.1">
    <property type="nucleotide sequence ID" value="NZ_CP013979.1"/>
</dbReference>
<proteinExistence type="inferred from homology"/>
<evidence type="ECO:0000256" key="2">
    <source>
        <dbReference type="ARBA" id="ARBA00009142"/>
    </source>
</evidence>
<dbReference type="PANTHER" id="PTHR30269:SF37">
    <property type="entry name" value="MEMBRANE TRANSPORTER PROTEIN"/>
    <property type="match status" value="1"/>
</dbReference>
<sequence>MLAAVAISVLVGAFAQRITGMGFALVASPALVILLGPFDGVIVVNLCAIVSSLIILPRVWRYVEWRRFAMLTFPALAGTVVGALIAAHVPGAPLQVVIGALVIIALTITLLVTRAEHVVSGWPPALVAGAASGVMNAAAGVGGPALSVYAVATRWPQPRFAATAQPYFVAIGTASLVLKLAQTGWAIPELAPGSWPIVIGAVLAGLVLGEVLHRRIPHHAARIAVIAIAYGGGAAALIDGAIEIWFSA</sequence>
<organism evidence="9 10">
    <name type="scientific">Agromyces aureus</name>
    <dbReference type="NCBI Taxonomy" id="453304"/>
    <lineage>
        <taxon>Bacteria</taxon>
        <taxon>Bacillati</taxon>
        <taxon>Actinomycetota</taxon>
        <taxon>Actinomycetes</taxon>
        <taxon>Micrococcales</taxon>
        <taxon>Microbacteriaceae</taxon>
        <taxon>Agromyces</taxon>
    </lineage>
</organism>
<evidence type="ECO:0000313" key="9">
    <source>
        <dbReference type="EMBL" id="ANJ28313.1"/>
    </source>
</evidence>
<keyword evidence="10" id="KW-1185">Reference proteome</keyword>
<dbReference type="InterPro" id="IPR002781">
    <property type="entry name" value="TM_pro_TauE-like"/>
</dbReference>
<comment type="similarity">
    <text evidence="2 8">Belongs to the 4-toluene sulfonate uptake permease (TSUP) (TC 2.A.102) family.</text>
</comment>
<evidence type="ECO:0000256" key="6">
    <source>
        <dbReference type="ARBA" id="ARBA00022989"/>
    </source>
</evidence>
<evidence type="ECO:0000256" key="8">
    <source>
        <dbReference type="RuleBase" id="RU363041"/>
    </source>
</evidence>
<keyword evidence="5 8" id="KW-0812">Transmembrane</keyword>
<comment type="subcellular location">
    <subcellularLocation>
        <location evidence="1 8">Cell membrane</location>
        <topology evidence="1 8">Multi-pass membrane protein</topology>
    </subcellularLocation>
</comment>
<dbReference type="KEGG" id="agy:ATC03_17985"/>
<feature type="transmembrane region" description="Helical" evidence="8">
    <location>
        <begin position="31"/>
        <end position="56"/>
    </location>
</feature>